<dbReference type="AlphaFoldDB" id="A0A1F8GUT1"/>
<name>A0A1F8GUT1_9BACT</name>
<evidence type="ECO:0000313" key="3">
    <source>
        <dbReference type="Proteomes" id="UP000179047"/>
    </source>
</evidence>
<accession>A0A1F8GUT1</accession>
<dbReference type="Proteomes" id="UP000179047">
    <property type="component" value="Unassembled WGS sequence"/>
</dbReference>
<dbReference type="SUPFAM" id="SSF56091">
    <property type="entry name" value="DNA ligase/mRNA capping enzyme, catalytic domain"/>
    <property type="match status" value="1"/>
</dbReference>
<organism evidence="2 3">
    <name type="scientific">Candidatus Yanofskybacteria bacterium RIFCSPLOWO2_01_FULL_49_25</name>
    <dbReference type="NCBI Taxonomy" id="1802701"/>
    <lineage>
        <taxon>Bacteria</taxon>
        <taxon>Candidatus Yanofskyibacteriota</taxon>
    </lineage>
</organism>
<evidence type="ECO:0000313" key="2">
    <source>
        <dbReference type="EMBL" id="OGN28750.1"/>
    </source>
</evidence>
<dbReference type="InterPro" id="IPR019039">
    <property type="entry name" value="T4-Rnl1-like_N"/>
</dbReference>
<comment type="caution">
    <text evidence="2">The sequence shown here is derived from an EMBL/GenBank/DDBJ whole genome shotgun (WGS) entry which is preliminary data.</text>
</comment>
<proteinExistence type="predicted"/>
<evidence type="ECO:0000259" key="1">
    <source>
        <dbReference type="Pfam" id="PF09511"/>
    </source>
</evidence>
<protein>
    <recommendedName>
        <fullName evidence="1">T4 RNA ligase 1-like N-terminal domain-containing protein</fullName>
    </recommendedName>
</protein>
<feature type="domain" description="T4 RNA ligase 1-like N-terminal" evidence="1">
    <location>
        <begin position="124"/>
        <end position="312"/>
    </location>
</feature>
<dbReference type="STRING" id="1802701.A3A33_03135"/>
<gene>
    <name evidence="2" type="ORF">A3A33_03135</name>
</gene>
<dbReference type="Pfam" id="PF09511">
    <property type="entry name" value="RNA_lig_T4_1"/>
    <property type="match status" value="1"/>
</dbReference>
<dbReference type="EMBL" id="MGKP01000012">
    <property type="protein sequence ID" value="OGN28750.1"/>
    <property type="molecule type" value="Genomic_DNA"/>
</dbReference>
<sequence length="406" mass="45381">MISVCCAYVSFVSDQPQQKGQGGEAMVTVHSRQDIDGLSDLVRAMVGDGVLDGRLRFSEWARGNRDFVDSKLAYEQAPGMPPASALIKPFVHPSVPLVGLNYTPTAHNLLHRFFGGWTRPVRACRGIVFDRGGNLVGLPFPKFFNHGEYAETTDLPDKPWTATTKMDGHLVPMFQHGGKVRITTRGDFLSPTAILARPLIARHVRKNNWKDALPEHVTVLTELVHPKTSVFVDYAGRQDFVVVGAYNTQTLEDYDYPAICDLAARLNLPVTGAWHGNNLVELLAHMKDRSVTNQEGFVIRFGSGLRVKVKFETYIGQMVAAKLSYKYVMQRFCASNAERMLGTLPEEIYDAALRMMGEIMLSVSAGGTMQEQWRRLYLLELGEKRTASFEQACRKFVKKLHGVDVD</sequence>
<reference evidence="2 3" key="1">
    <citation type="journal article" date="2016" name="Nat. Commun.">
        <title>Thousands of microbial genomes shed light on interconnected biogeochemical processes in an aquifer system.</title>
        <authorList>
            <person name="Anantharaman K."/>
            <person name="Brown C.T."/>
            <person name="Hug L.A."/>
            <person name="Sharon I."/>
            <person name="Castelle C.J."/>
            <person name="Probst A.J."/>
            <person name="Thomas B.C."/>
            <person name="Singh A."/>
            <person name="Wilkins M.J."/>
            <person name="Karaoz U."/>
            <person name="Brodie E.L."/>
            <person name="Williams K.H."/>
            <person name="Hubbard S.S."/>
            <person name="Banfield J.F."/>
        </authorList>
    </citation>
    <scope>NUCLEOTIDE SEQUENCE [LARGE SCALE GENOMIC DNA]</scope>
</reference>